<dbReference type="AlphaFoldDB" id="A0AA38HSS5"/>
<name>A0AA38HSS5_9CUCU</name>
<sequence length="66" mass="7732">MTEKTPPNPSIVIYPEWNDTDTILFYFFWGYILTQLGTGQLSEYCEPKWFLVGIMAIGSLFHKILR</sequence>
<dbReference type="Proteomes" id="UP001168821">
    <property type="component" value="Unassembled WGS sequence"/>
</dbReference>
<accession>A0AA38HSS5</accession>
<dbReference type="Gene3D" id="1.20.120.540">
    <property type="entry name" value="Voltage-gated potassium channels"/>
    <property type="match status" value="1"/>
</dbReference>
<evidence type="ECO:0000313" key="1">
    <source>
        <dbReference type="EMBL" id="KAJ3642017.1"/>
    </source>
</evidence>
<keyword evidence="2" id="KW-1185">Reference proteome</keyword>
<dbReference type="EMBL" id="JALNTZ010000009">
    <property type="protein sequence ID" value="KAJ3642017.1"/>
    <property type="molecule type" value="Genomic_DNA"/>
</dbReference>
<evidence type="ECO:0000313" key="2">
    <source>
        <dbReference type="Proteomes" id="UP001168821"/>
    </source>
</evidence>
<gene>
    <name evidence="1" type="ORF">Zmor_028481</name>
</gene>
<comment type="caution">
    <text evidence="1">The sequence shown here is derived from an EMBL/GenBank/DDBJ whole genome shotgun (WGS) entry which is preliminary data.</text>
</comment>
<organism evidence="1 2">
    <name type="scientific">Zophobas morio</name>
    <dbReference type="NCBI Taxonomy" id="2755281"/>
    <lineage>
        <taxon>Eukaryota</taxon>
        <taxon>Metazoa</taxon>
        <taxon>Ecdysozoa</taxon>
        <taxon>Arthropoda</taxon>
        <taxon>Hexapoda</taxon>
        <taxon>Insecta</taxon>
        <taxon>Pterygota</taxon>
        <taxon>Neoptera</taxon>
        <taxon>Endopterygota</taxon>
        <taxon>Coleoptera</taxon>
        <taxon>Polyphaga</taxon>
        <taxon>Cucujiformia</taxon>
        <taxon>Tenebrionidae</taxon>
        <taxon>Zophobas</taxon>
    </lineage>
</organism>
<dbReference type="InterPro" id="IPR027378">
    <property type="entry name" value="Nucleotide_channel_N"/>
</dbReference>
<reference evidence="1" key="1">
    <citation type="journal article" date="2023" name="G3 (Bethesda)">
        <title>Whole genome assemblies of Zophobas morio and Tenebrio molitor.</title>
        <authorList>
            <person name="Kaur S."/>
            <person name="Stinson S.A."/>
            <person name="diCenzo G.C."/>
        </authorList>
    </citation>
    <scope>NUCLEOTIDE SEQUENCE</scope>
    <source>
        <strain evidence="1">QUZm001</strain>
    </source>
</reference>
<proteinExistence type="predicted"/>
<protein>
    <submittedName>
        <fullName evidence="1">Uncharacterized protein</fullName>
    </submittedName>
</protein>